<accession>A0ABQ9VB29</accession>
<dbReference type="EMBL" id="JASSZA010000007">
    <property type="protein sequence ID" value="KAK2106589.1"/>
    <property type="molecule type" value="Genomic_DNA"/>
</dbReference>
<evidence type="ECO:0000313" key="2">
    <source>
        <dbReference type="EMBL" id="KAK2106589.1"/>
    </source>
</evidence>
<protein>
    <submittedName>
        <fullName evidence="2">KICSTOR complex protein szt2</fullName>
    </submittedName>
</protein>
<reference evidence="2 3" key="1">
    <citation type="submission" date="2023-05" db="EMBL/GenBank/DDBJ databases">
        <title>B98-5 Cell Line De Novo Hybrid Assembly: An Optical Mapping Approach.</title>
        <authorList>
            <person name="Kananen K."/>
            <person name="Auerbach J.A."/>
            <person name="Kautto E."/>
            <person name="Blachly J.S."/>
        </authorList>
    </citation>
    <scope>NUCLEOTIDE SEQUENCE [LARGE SCALE GENOMIC DNA]</scope>
    <source>
        <strain evidence="2">B95-8</strain>
        <tissue evidence="2">Cell line</tissue>
    </source>
</reference>
<gene>
    <name evidence="2" type="primary">SZT2_4</name>
    <name evidence="2" type="ORF">P7K49_016103</name>
</gene>
<feature type="region of interest" description="Disordered" evidence="1">
    <location>
        <begin position="124"/>
        <end position="190"/>
    </location>
</feature>
<dbReference type="Proteomes" id="UP001266305">
    <property type="component" value="Unassembled WGS sequence"/>
</dbReference>
<keyword evidence="3" id="KW-1185">Reference proteome</keyword>
<evidence type="ECO:0000313" key="3">
    <source>
        <dbReference type="Proteomes" id="UP001266305"/>
    </source>
</evidence>
<dbReference type="PANTHER" id="PTHR14918:SF3">
    <property type="entry name" value="KICSTOR COMPLEX PROTEIN SZT2"/>
    <property type="match status" value="1"/>
</dbReference>
<proteinExistence type="predicted"/>
<dbReference type="PANTHER" id="PTHR14918">
    <property type="entry name" value="KICSTOR COMPLEX PROTEIN SZT2"/>
    <property type="match status" value="1"/>
</dbReference>
<dbReference type="InterPro" id="IPR033228">
    <property type="entry name" value="SZT2"/>
</dbReference>
<evidence type="ECO:0000256" key="1">
    <source>
        <dbReference type="SAM" id="MobiDB-lite"/>
    </source>
</evidence>
<comment type="caution">
    <text evidence="2">The sequence shown here is derived from an EMBL/GenBank/DDBJ whole genome shotgun (WGS) entry which is preliminary data.</text>
</comment>
<organism evidence="2 3">
    <name type="scientific">Saguinus oedipus</name>
    <name type="common">Cotton-top tamarin</name>
    <name type="synonym">Oedipomidas oedipus</name>
    <dbReference type="NCBI Taxonomy" id="9490"/>
    <lineage>
        <taxon>Eukaryota</taxon>
        <taxon>Metazoa</taxon>
        <taxon>Chordata</taxon>
        <taxon>Craniata</taxon>
        <taxon>Vertebrata</taxon>
        <taxon>Euteleostomi</taxon>
        <taxon>Mammalia</taxon>
        <taxon>Eutheria</taxon>
        <taxon>Euarchontoglires</taxon>
        <taxon>Primates</taxon>
        <taxon>Haplorrhini</taxon>
        <taxon>Platyrrhini</taxon>
        <taxon>Cebidae</taxon>
        <taxon>Callitrichinae</taxon>
        <taxon>Saguinus</taxon>
    </lineage>
</organism>
<name>A0ABQ9VB29_SAGOE</name>
<sequence>MNEIRWLLEDEMVGALRRGGIPQSPALHRAAAHIHSSPGRSTCLRQTLPLSFVFGPERSLTQFKEEFRCLHLPGHVLLEDPDSGFFFVAAGQQPHGSHEEPSSAVWAWHSPEDKAEDIEGETLTVSPQAPGSPEDSESTPLISVPSLPQGGYDGGSSGSDSEGPIDTLGEKAPFTLRTPSGPARPQPSLSGLPGPCLPDFWLIVRVLQDRVEVYAHARSLIREDGGPGTECRHLQQLLVRRVGEICREVNQRLLLQDLHDSHVCNSLLVAESEEDLWRSETPFHSRQRAPLPSDDKQPQDCFGISDHDYAADESCAPRGYLAATMQFVPGHFSCDVVWGTVIQVHSRLKMGPSMGVSRAIQALRSVLNAFSVVNRKNMFVYQERATKAVYYLRLLETSCSDRPWKGDALPPSLALSRSQEPIYSEEASAYMTSSRSSDAARPVGQVDRHIQLLVHGVGQAGPEITDELVRVLRRRLDEATLDVITVMLVRNCKLTPADVEVSSLPGTSILPRLSHRCRDSLGWNFCIQLYPILSTLQFIQPPGSLPSEVLHLALPTSCRPWLPALAWYLRQNLLIFLHSPKYTDSNSQNHFQVRLHSSFSTLVYSCPTHTLADSPTDTSISQLCPWTCIHPYPPGTFIIHLCPLVLLCLPVPPSPL</sequence>